<organism evidence="1 2">
    <name type="scientific">Gibberella moniliformis (strain M3125 / FGSC 7600)</name>
    <name type="common">Maize ear and stalk rot fungus</name>
    <name type="synonym">Fusarium verticillioides</name>
    <dbReference type="NCBI Taxonomy" id="334819"/>
    <lineage>
        <taxon>Eukaryota</taxon>
        <taxon>Fungi</taxon>
        <taxon>Dikarya</taxon>
        <taxon>Ascomycota</taxon>
        <taxon>Pezizomycotina</taxon>
        <taxon>Sordariomycetes</taxon>
        <taxon>Hypocreomycetidae</taxon>
        <taxon>Hypocreales</taxon>
        <taxon>Nectriaceae</taxon>
        <taxon>Fusarium</taxon>
        <taxon>Fusarium fujikuroi species complex</taxon>
    </lineage>
</organism>
<protein>
    <submittedName>
        <fullName evidence="1">Uncharacterized protein</fullName>
    </submittedName>
</protein>
<proteinExistence type="predicted"/>
<dbReference type="RefSeq" id="XP_018746066.1">
    <property type="nucleotide sequence ID" value="XM_018889840.1"/>
</dbReference>
<reference evidence="1 2" key="1">
    <citation type="journal article" date="2010" name="Nature">
        <title>Comparative genomics reveals mobile pathogenicity chromosomes in Fusarium.</title>
        <authorList>
            <person name="Ma L.J."/>
            <person name="van der Does H.C."/>
            <person name="Borkovich K.A."/>
            <person name="Coleman J.J."/>
            <person name="Daboussi M.J."/>
            <person name="Di Pietro A."/>
            <person name="Dufresne M."/>
            <person name="Freitag M."/>
            <person name="Grabherr M."/>
            <person name="Henrissat B."/>
            <person name="Houterman P.M."/>
            <person name="Kang S."/>
            <person name="Shim W.B."/>
            <person name="Woloshuk C."/>
            <person name="Xie X."/>
            <person name="Xu J.R."/>
            <person name="Antoniw J."/>
            <person name="Baker S.E."/>
            <person name="Bluhm B.H."/>
            <person name="Breakspear A."/>
            <person name="Brown D.W."/>
            <person name="Butchko R.A."/>
            <person name="Chapman S."/>
            <person name="Coulson R."/>
            <person name="Coutinho P.M."/>
            <person name="Danchin E.G."/>
            <person name="Diener A."/>
            <person name="Gale L.R."/>
            <person name="Gardiner D.M."/>
            <person name="Goff S."/>
            <person name="Hammond-Kosack K.E."/>
            <person name="Hilburn K."/>
            <person name="Hua-Van A."/>
            <person name="Jonkers W."/>
            <person name="Kazan K."/>
            <person name="Kodira C.D."/>
            <person name="Koehrsen M."/>
            <person name="Kumar L."/>
            <person name="Lee Y.H."/>
            <person name="Li L."/>
            <person name="Manners J.M."/>
            <person name="Miranda-Saavedra D."/>
            <person name="Mukherjee M."/>
            <person name="Park G."/>
            <person name="Park J."/>
            <person name="Park S.Y."/>
            <person name="Proctor R.H."/>
            <person name="Regev A."/>
            <person name="Ruiz-Roldan M.C."/>
            <person name="Sain D."/>
            <person name="Sakthikumar S."/>
            <person name="Sykes S."/>
            <person name="Schwartz D.C."/>
            <person name="Turgeon B.G."/>
            <person name="Wapinski I."/>
            <person name="Yoder O."/>
            <person name="Young S."/>
            <person name="Zeng Q."/>
            <person name="Zhou S."/>
            <person name="Galagan J."/>
            <person name="Cuomo C.A."/>
            <person name="Kistler H.C."/>
            <person name="Rep M."/>
        </authorList>
    </citation>
    <scope>NUCLEOTIDE SEQUENCE [LARGE SCALE GENOMIC DNA]</scope>
    <source>
        <strain evidence="2">M3125 / FGSC 7600</strain>
    </source>
</reference>
<dbReference type="AlphaFoldDB" id="W7LWM6"/>
<evidence type="ECO:0000313" key="1">
    <source>
        <dbReference type="EMBL" id="EWG39875.1"/>
    </source>
</evidence>
<accession>W7LWM6</accession>
<sequence>MQCWSVLFDKVKVNSAQPANRKLIGKTKGGFGRTWSGREEPFLYTAQAIAVPVLTKSVPRYAFYKVLEARPTVFVDDACCNLTRATC</sequence>
<evidence type="ECO:0000313" key="2">
    <source>
        <dbReference type="Proteomes" id="UP000009096"/>
    </source>
</evidence>
<keyword evidence="2" id="KW-1185">Reference proteome</keyword>
<dbReference type="VEuPathDB" id="FungiDB:FVEG_02530"/>
<name>W7LWM6_GIBM7</name>
<dbReference type="Proteomes" id="UP000009096">
    <property type="component" value="Chromosome 6"/>
</dbReference>
<dbReference type="EMBL" id="DS022243">
    <property type="protein sequence ID" value="EWG39875.1"/>
    <property type="molecule type" value="Genomic_DNA"/>
</dbReference>
<dbReference type="KEGG" id="fvr:FVEG_02530"/>
<dbReference type="GeneID" id="30060730"/>
<dbReference type="EMBL" id="CM000583">
    <property type="protein sequence ID" value="EWG39875.1"/>
    <property type="molecule type" value="Genomic_DNA"/>
</dbReference>
<gene>
    <name evidence="1" type="ORF">FVEG_02530</name>
</gene>